<evidence type="ECO:0000256" key="1">
    <source>
        <dbReference type="ARBA" id="ARBA00004141"/>
    </source>
</evidence>
<gene>
    <name evidence="9" type="ORF">B0T26DRAFT_676868</name>
</gene>
<evidence type="ECO:0000256" key="2">
    <source>
        <dbReference type="ARBA" id="ARBA00022692"/>
    </source>
</evidence>
<feature type="transmembrane region" description="Helical" evidence="7">
    <location>
        <begin position="223"/>
        <end position="241"/>
    </location>
</feature>
<feature type="transmembrane region" description="Helical" evidence="7">
    <location>
        <begin position="103"/>
        <end position="121"/>
    </location>
</feature>
<feature type="transmembrane region" description="Helical" evidence="7">
    <location>
        <begin position="261"/>
        <end position="285"/>
    </location>
</feature>
<accession>A0AA40AAN6</accession>
<protein>
    <recommendedName>
        <fullName evidence="8">Rhodopsin domain-containing protein</fullName>
    </recommendedName>
</protein>
<evidence type="ECO:0000256" key="5">
    <source>
        <dbReference type="ARBA" id="ARBA00038359"/>
    </source>
</evidence>
<feature type="transmembrane region" description="Helical" evidence="7">
    <location>
        <begin position="64"/>
        <end position="83"/>
    </location>
</feature>
<proteinExistence type="inferred from homology"/>
<sequence>MSSPLPSDGSGGILHAGSSGRAPVETTGPAVEISGWFLVAISGLFLGLRVYCKHLKHRGLWWDDWILTTAWLALLADAIVNTICKPLGLGMHLRDIDPDNLSTLAFLGYLGASFSMLGAVWSKTSFALTLLRIATSKKMKVAVWSIILTMNLTMTTNVILNWVQCNPIPRGWNMAIPGSCWDPKINAYYGVFAGVYSGLMDIVLSIIPWAIVWNLQMKRKEKIGVAVAMSMGVFAGSAAFVKSSKILLVLDGDFTYEGYNLIIWGNVEVAVAIMAASVPVLRVLVREVRIATRRRYGQGAESASDDTTFHKKNFGGGTLHRSSTVMVTAGHQDRLLDSSSSSSSINWEIPHILDPQKAVPGRILQTQEITVQYHERDVTDTAGRMV</sequence>
<feature type="region of interest" description="Disordered" evidence="6">
    <location>
        <begin position="1"/>
        <end position="21"/>
    </location>
</feature>
<dbReference type="GO" id="GO:0016020">
    <property type="term" value="C:membrane"/>
    <property type="evidence" value="ECO:0007669"/>
    <property type="project" value="UniProtKB-SubCell"/>
</dbReference>
<evidence type="ECO:0000256" key="7">
    <source>
        <dbReference type="SAM" id="Phobius"/>
    </source>
</evidence>
<dbReference type="RefSeq" id="XP_060293726.1">
    <property type="nucleotide sequence ID" value="XM_060440025.1"/>
</dbReference>
<dbReference type="GeneID" id="85323295"/>
<comment type="subcellular location">
    <subcellularLocation>
        <location evidence="1">Membrane</location>
        <topology evidence="1">Multi-pass membrane protein</topology>
    </subcellularLocation>
</comment>
<comment type="caution">
    <text evidence="9">The sequence shown here is derived from an EMBL/GenBank/DDBJ whole genome shotgun (WGS) entry which is preliminary data.</text>
</comment>
<dbReference type="Proteomes" id="UP001172101">
    <property type="component" value="Unassembled WGS sequence"/>
</dbReference>
<keyword evidence="4 7" id="KW-0472">Membrane</keyword>
<evidence type="ECO:0000259" key="8">
    <source>
        <dbReference type="Pfam" id="PF20684"/>
    </source>
</evidence>
<evidence type="ECO:0000256" key="4">
    <source>
        <dbReference type="ARBA" id="ARBA00023136"/>
    </source>
</evidence>
<evidence type="ECO:0000313" key="9">
    <source>
        <dbReference type="EMBL" id="KAK0712403.1"/>
    </source>
</evidence>
<keyword evidence="2 7" id="KW-0812">Transmembrane</keyword>
<dbReference type="AlphaFoldDB" id="A0AA40AAN6"/>
<evidence type="ECO:0000256" key="6">
    <source>
        <dbReference type="SAM" id="MobiDB-lite"/>
    </source>
</evidence>
<feature type="transmembrane region" description="Helical" evidence="7">
    <location>
        <begin position="33"/>
        <end position="52"/>
    </location>
</feature>
<feature type="transmembrane region" description="Helical" evidence="7">
    <location>
        <begin position="187"/>
        <end position="211"/>
    </location>
</feature>
<dbReference type="PANTHER" id="PTHR33048:SF42">
    <property type="entry name" value="INTEGRAL MEMBRANE PROTEIN"/>
    <property type="match status" value="1"/>
</dbReference>
<feature type="domain" description="Rhodopsin" evidence="8">
    <location>
        <begin position="48"/>
        <end position="286"/>
    </location>
</feature>
<keyword evidence="10" id="KW-1185">Reference proteome</keyword>
<dbReference type="InterPro" id="IPR049326">
    <property type="entry name" value="Rhodopsin_dom_fungi"/>
</dbReference>
<keyword evidence="3 7" id="KW-1133">Transmembrane helix</keyword>
<evidence type="ECO:0000256" key="3">
    <source>
        <dbReference type="ARBA" id="ARBA00022989"/>
    </source>
</evidence>
<organism evidence="9 10">
    <name type="scientific">Lasiosphaeria miniovina</name>
    <dbReference type="NCBI Taxonomy" id="1954250"/>
    <lineage>
        <taxon>Eukaryota</taxon>
        <taxon>Fungi</taxon>
        <taxon>Dikarya</taxon>
        <taxon>Ascomycota</taxon>
        <taxon>Pezizomycotina</taxon>
        <taxon>Sordariomycetes</taxon>
        <taxon>Sordariomycetidae</taxon>
        <taxon>Sordariales</taxon>
        <taxon>Lasiosphaeriaceae</taxon>
        <taxon>Lasiosphaeria</taxon>
    </lineage>
</organism>
<reference evidence="9" key="1">
    <citation type="submission" date="2023-06" db="EMBL/GenBank/DDBJ databases">
        <title>Genome-scale phylogeny and comparative genomics of the fungal order Sordariales.</title>
        <authorList>
            <consortium name="Lawrence Berkeley National Laboratory"/>
            <person name="Hensen N."/>
            <person name="Bonometti L."/>
            <person name="Westerberg I."/>
            <person name="Brannstrom I.O."/>
            <person name="Guillou S."/>
            <person name="Cros-Aarteil S."/>
            <person name="Calhoun S."/>
            <person name="Haridas S."/>
            <person name="Kuo A."/>
            <person name="Mondo S."/>
            <person name="Pangilinan J."/>
            <person name="Riley R."/>
            <person name="LaButti K."/>
            <person name="Andreopoulos B."/>
            <person name="Lipzen A."/>
            <person name="Chen C."/>
            <person name="Yanf M."/>
            <person name="Daum C."/>
            <person name="Ng V."/>
            <person name="Clum A."/>
            <person name="Steindorff A."/>
            <person name="Ohm R."/>
            <person name="Martin F."/>
            <person name="Silar P."/>
            <person name="Natvig D."/>
            <person name="Lalanne C."/>
            <person name="Gautier V."/>
            <person name="Ament-velasquez S.L."/>
            <person name="Kruys A."/>
            <person name="Hutchinson M.I."/>
            <person name="Powell A.J."/>
            <person name="Barry K."/>
            <person name="Miller A.N."/>
            <person name="Grigoriev I.V."/>
            <person name="Debuchy R."/>
            <person name="Gladieux P."/>
            <person name="Thoren M.H."/>
            <person name="Johannesson H."/>
        </authorList>
    </citation>
    <scope>NUCLEOTIDE SEQUENCE</scope>
    <source>
        <strain evidence="9">SMH2392-1A</strain>
    </source>
</reference>
<dbReference type="PANTHER" id="PTHR33048">
    <property type="entry name" value="PTH11-LIKE INTEGRAL MEMBRANE PROTEIN (AFU_ORTHOLOGUE AFUA_5G11245)"/>
    <property type="match status" value="1"/>
</dbReference>
<dbReference type="Pfam" id="PF20684">
    <property type="entry name" value="Fung_rhodopsin"/>
    <property type="match status" value="1"/>
</dbReference>
<feature type="transmembrane region" description="Helical" evidence="7">
    <location>
        <begin position="141"/>
        <end position="163"/>
    </location>
</feature>
<name>A0AA40AAN6_9PEZI</name>
<evidence type="ECO:0000313" key="10">
    <source>
        <dbReference type="Proteomes" id="UP001172101"/>
    </source>
</evidence>
<dbReference type="EMBL" id="JAUIRO010000005">
    <property type="protein sequence ID" value="KAK0712403.1"/>
    <property type="molecule type" value="Genomic_DNA"/>
</dbReference>
<dbReference type="InterPro" id="IPR052337">
    <property type="entry name" value="SAT4-like"/>
</dbReference>
<comment type="similarity">
    <text evidence="5">Belongs to the SAT4 family.</text>
</comment>